<dbReference type="SUPFAM" id="SSF51294">
    <property type="entry name" value="Hedgehog/intein (Hint) domain"/>
    <property type="match status" value="1"/>
</dbReference>
<sequence length="546" mass="57141">MVQATKLPVDTSADATQLAQTMFGEGVTLVSATYTGDPLSKGIYTDGNAVSPGVVPSDSGIILSTGHADSFTNATGSSNANQITNTGSNTSGPNGNTTLNGIAGAQTNDAAILDATFIPQGPVLTMQLVFSSEEYPEYVNGGFNDAVGVFVNGQRAELTIGSGNISIDNITDGGSKGGTPSNENLYVDNTGSQYNTEMDGFTVTLTLKAPVNPGVENTIWIGIADAGDSSYDSNLMIVADSLQTAVIANDDYAQMGPGRTRDINVLANDTALKGATLTITQINGQNVVAGDSVTLVSGTVVTVNADGTLTFDTSNSLGTETISYQIADGTGTTDTGFVTVEVACFTRGTLIETPRGPVAIEDLRAGDLVLTRDRGAQPLRWTGSTRVDAATLAEMPRLRPIRIRAGALGQGAPAQDLLVSPQHRILVRSKIAQRMFGAPEVLVAAKQLVLLDGIDAAEDLAGVEYYHLLFDRHEVVISNGAQTESLYTGPQALRSVGPAARQEILDLFPQLLDDSFAAEPARPLPSGREARKLAMRQAQQRRALLC</sequence>
<dbReference type="STRING" id="525640.SAMN04487971_11519"/>
<evidence type="ECO:0000259" key="2">
    <source>
        <dbReference type="Pfam" id="PF13403"/>
    </source>
</evidence>
<evidence type="ECO:0000313" key="3">
    <source>
        <dbReference type="EMBL" id="SDL62064.1"/>
    </source>
</evidence>
<feature type="region of interest" description="Disordered" evidence="1">
    <location>
        <begin position="75"/>
        <end position="96"/>
    </location>
</feature>
<dbReference type="Pfam" id="PF17963">
    <property type="entry name" value="Big_9"/>
    <property type="match status" value="1"/>
</dbReference>
<accession>A0A1G9LJK9</accession>
<keyword evidence="4" id="KW-1185">Reference proteome</keyword>
<evidence type="ECO:0000313" key="4">
    <source>
        <dbReference type="Proteomes" id="UP000199555"/>
    </source>
</evidence>
<protein>
    <submittedName>
        <fullName evidence="3">Hint domain-containing protein</fullName>
    </submittedName>
</protein>
<gene>
    <name evidence="3" type="ORF">SAMN04487971_11519</name>
</gene>
<dbReference type="AlphaFoldDB" id="A0A1G9LJK9"/>
<dbReference type="InterPro" id="IPR036844">
    <property type="entry name" value="Hint_dom_sf"/>
</dbReference>
<name>A0A1G9LJK9_9RHOB</name>
<dbReference type="InterPro" id="IPR028992">
    <property type="entry name" value="Hedgehog/Intein_dom"/>
</dbReference>
<feature type="compositionally biased region" description="Low complexity" evidence="1">
    <location>
        <begin position="84"/>
        <end position="96"/>
    </location>
</feature>
<dbReference type="EMBL" id="FNGE01000015">
    <property type="protein sequence ID" value="SDL62064.1"/>
    <property type="molecule type" value="Genomic_DNA"/>
</dbReference>
<dbReference type="Gene3D" id="2.170.16.10">
    <property type="entry name" value="Hedgehog/Intein (Hint) domain"/>
    <property type="match status" value="1"/>
</dbReference>
<dbReference type="OrthoDB" id="6305173at2"/>
<evidence type="ECO:0000256" key="1">
    <source>
        <dbReference type="SAM" id="MobiDB-lite"/>
    </source>
</evidence>
<organism evidence="3 4">
    <name type="scientific">Paracoccus chinensis</name>
    <dbReference type="NCBI Taxonomy" id="525640"/>
    <lineage>
        <taxon>Bacteria</taxon>
        <taxon>Pseudomonadati</taxon>
        <taxon>Pseudomonadota</taxon>
        <taxon>Alphaproteobacteria</taxon>
        <taxon>Rhodobacterales</taxon>
        <taxon>Paracoccaceae</taxon>
        <taxon>Paracoccus</taxon>
    </lineage>
</organism>
<dbReference type="PROSITE" id="PS50817">
    <property type="entry name" value="INTEIN_N_TER"/>
    <property type="match status" value="1"/>
</dbReference>
<dbReference type="Pfam" id="PF13403">
    <property type="entry name" value="Hint_2"/>
    <property type="match status" value="1"/>
</dbReference>
<dbReference type="Proteomes" id="UP000199555">
    <property type="component" value="Unassembled WGS sequence"/>
</dbReference>
<dbReference type="RefSeq" id="WP_090756919.1">
    <property type="nucleotide sequence ID" value="NZ_FNGE01000015.1"/>
</dbReference>
<dbReference type="NCBIfam" id="NF038133">
    <property type="entry name" value="choice_anch_L"/>
    <property type="match status" value="1"/>
</dbReference>
<feature type="domain" description="Hedgehog/Intein (Hint)" evidence="2">
    <location>
        <begin position="344"/>
        <end position="489"/>
    </location>
</feature>
<proteinExistence type="predicted"/>
<reference evidence="4" key="1">
    <citation type="submission" date="2016-10" db="EMBL/GenBank/DDBJ databases">
        <authorList>
            <person name="Varghese N."/>
            <person name="Submissions S."/>
        </authorList>
    </citation>
    <scope>NUCLEOTIDE SEQUENCE [LARGE SCALE GENOMIC DNA]</scope>
    <source>
        <strain evidence="4">CGMCC 1.7655</strain>
    </source>
</reference>
<dbReference type="GO" id="GO:0016539">
    <property type="term" value="P:intein-mediated protein splicing"/>
    <property type="evidence" value="ECO:0007669"/>
    <property type="project" value="InterPro"/>
</dbReference>
<dbReference type="InterPro" id="IPR049804">
    <property type="entry name" value="Choice_anch_L"/>
</dbReference>
<dbReference type="InterPro" id="IPR006141">
    <property type="entry name" value="Intein_N"/>
</dbReference>